<evidence type="ECO:0000256" key="3">
    <source>
        <dbReference type="ARBA" id="ARBA00022723"/>
    </source>
</evidence>
<gene>
    <name evidence="11" type="primary">ZNF516_1</name>
    <name evidence="11" type="ORF">E2C01_003181</name>
</gene>
<keyword evidence="5" id="KW-0863">Zinc-finger</keyword>
<dbReference type="GO" id="GO:0045944">
    <property type="term" value="P:positive regulation of transcription by RNA polymerase II"/>
    <property type="evidence" value="ECO:0007669"/>
    <property type="project" value="TreeGrafter"/>
</dbReference>
<evidence type="ECO:0000256" key="4">
    <source>
        <dbReference type="ARBA" id="ARBA00022737"/>
    </source>
</evidence>
<keyword evidence="6" id="KW-0862">Zinc</keyword>
<dbReference type="OrthoDB" id="6077919at2759"/>
<name>A0A5B7CPJ3_PORTR</name>
<comment type="caution">
    <text evidence="11">The sequence shown here is derived from an EMBL/GenBank/DDBJ whole genome shotgun (WGS) entry which is preliminary data.</text>
</comment>
<evidence type="ECO:0000313" key="12">
    <source>
        <dbReference type="Proteomes" id="UP000324222"/>
    </source>
</evidence>
<evidence type="ECO:0000256" key="9">
    <source>
        <dbReference type="ARBA" id="ARBA00023163"/>
    </source>
</evidence>
<evidence type="ECO:0000256" key="5">
    <source>
        <dbReference type="ARBA" id="ARBA00022771"/>
    </source>
</evidence>
<dbReference type="PANTHER" id="PTHR24403">
    <property type="entry name" value="ZINC FINGER PROTEIN"/>
    <property type="match status" value="1"/>
</dbReference>
<keyword evidence="8" id="KW-0238">DNA-binding</keyword>
<reference evidence="11 12" key="1">
    <citation type="submission" date="2019-05" db="EMBL/GenBank/DDBJ databases">
        <title>Another draft genome of Portunus trituberculatus and its Hox gene families provides insights of decapod evolution.</title>
        <authorList>
            <person name="Jeong J.-H."/>
            <person name="Song I."/>
            <person name="Kim S."/>
            <person name="Choi T."/>
            <person name="Kim D."/>
            <person name="Ryu S."/>
            <person name="Kim W."/>
        </authorList>
    </citation>
    <scope>NUCLEOTIDE SEQUENCE [LARGE SCALE GENOMIC DNA]</scope>
    <source>
        <tissue evidence="11">Muscle</tissue>
    </source>
</reference>
<comment type="subcellular location">
    <subcellularLocation>
        <location evidence="1">Nucleus</location>
    </subcellularLocation>
</comment>
<keyword evidence="3" id="KW-0479">Metal-binding</keyword>
<protein>
    <submittedName>
        <fullName evidence="11">Zinc finger protein 516</fullName>
    </submittedName>
</protein>
<dbReference type="GO" id="GO:0003677">
    <property type="term" value="F:DNA binding"/>
    <property type="evidence" value="ECO:0007669"/>
    <property type="project" value="UniProtKB-KW"/>
</dbReference>
<dbReference type="Gene3D" id="3.30.160.60">
    <property type="entry name" value="Classic Zinc Finger"/>
    <property type="match status" value="1"/>
</dbReference>
<dbReference type="AlphaFoldDB" id="A0A5B7CPJ3"/>
<keyword evidence="7" id="KW-0805">Transcription regulation</keyword>
<comment type="similarity">
    <text evidence="2">Belongs to the krueppel C2H2-type zinc-finger protein family.</text>
</comment>
<organism evidence="11 12">
    <name type="scientific">Portunus trituberculatus</name>
    <name type="common">Swimming crab</name>
    <name type="synonym">Neptunus trituberculatus</name>
    <dbReference type="NCBI Taxonomy" id="210409"/>
    <lineage>
        <taxon>Eukaryota</taxon>
        <taxon>Metazoa</taxon>
        <taxon>Ecdysozoa</taxon>
        <taxon>Arthropoda</taxon>
        <taxon>Crustacea</taxon>
        <taxon>Multicrustacea</taxon>
        <taxon>Malacostraca</taxon>
        <taxon>Eumalacostraca</taxon>
        <taxon>Eucarida</taxon>
        <taxon>Decapoda</taxon>
        <taxon>Pleocyemata</taxon>
        <taxon>Brachyura</taxon>
        <taxon>Eubrachyura</taxon>
        <taxon>Portunoidea</taxon>
        <taxon>Portunidae</taxon>
        <taxon>Portuninae</taxon>
        <taxon>Portunus</taxon>
    </lineage>
</organism>
<evidence type="ECO:0000256" key="8">
    <source>
        <dbReference type="ARBA" id="ARBA00023125"/>
    </source>
</evidence>
<dbReference type="InterPro" id="IPR050688">
    <property type="entry name" value="Zinc_finger/UBP_domain"/>
</dbReference>
<sequence length="59" mass="6738">MKRHLMIHRGEKPFLCPYCPHRANQKGNLKYHILSVHQGLPGDAQYLATKEQPSDATNP</sequence>
<evidence type="ECO:0000256" key="7">
    <source>
        <dbReference type="ARBA" id="ARBA00023015"/>
    </source>
</evidence>
<keyword evidence="4" id="KW-0677">Repeat</keyword>
<evidence type="ECO:0000256" key="1">
    <source>
        <dbReference type="ARBA" id="ARBA00004123"/>
    </source>
</evidence>
<dbReference type="PANTHER" id="PTHR24403:SF109">
    <property type="entry name" value="ZINC FINGER PROTEIN 845-LIKE"/>
    <property type="match status" value="1"/>
</dbReference>
<dbReference type="InterPro" id="IPR036236">
    <property type="entry name" value="Znf_C2H2_sf"/>
</dbReference>
<dbReference type="GO" id="GO:0008270">
    <property type="term" value="F:zinc ion binding"/>
    <property type="evidence" value="ECO:0007669"/>
    <property type="project" value="UniProtKB-KW"/>
</dbReference>
<proteinExistence type="inferred from homology"/>
<evidence type="ECO:0000256" key="6">
    <source>
        <dbReference type="ARBA" id="ARBA00022833"/>
    </source>
</evidence>
<evidence type="ECO:0000256" key="2">
    <source>
        <dbReference type="ARBA" id="ARBA00006991"/>
    </source>
</evidence>
<dbReference type="FunFam" id="3.30.160.60:FF:000075">
    <property type="entry name" value="Putative zinc finger protein 536"/>
    <property type="match status" value="1"/>
</dbReference>
<accession>A0A5B7CPJ3</accession>
<keyword evidence="10" id="KW-0539">Nucleus</keyword>
<dbReference type="Proteomes" id="UP000324222">
    <property type="component" value="Unassembled WGS sequence"/>
</dbReference>
<dbReference type="SUPFAM" id="SSF57667">
    <property type="entry name" value="beta-beta-alpha zinc fingers"/>
    <property type="match status" value="1"/>
</dbReference>
<keyword evidence="12" id="KW-1185">Reference proteome</keyword>
<dbReference type="EMBL" id="VSRR010000121">
    <property type="protein sequence ID" value="MPC10544.1"/>
    <property type="molecule type" value="Genomic_DNA"/>
</dbReference>
<evidence type="ECO:0000256" key="10">
    <source>
        <dbReference type="ARBA" id="ARBA00023242"/>
    </source>
</evidence>
<keyword evidence="9" id="KW-0804">Transcription</keyword>
<evidence type="ECO:0000313" key="11">
    <source>
        <dbReference type="EMBL" id="MPC10544.1"/>
    </source>
</evidence>
<dbReference type="GO" id="GO:0005634">
    <property type="term" value="C:nucleus"/>
    <property type="evidence" value="ECO:0007669"/>
    <property type="project" value="UniProtKB-SubCell"/>
</dbReference>